<proteinExistence type="predicted"/>
<keyword evidence="1" id="KW-0812">Transmembrane</keyword>
<accession>R7UDA7</accession>
<dbReference type="OMA" id="FRGKYWE"/>
<keyword evidence="4" id="KW-1185">Reference proteome</keyword>
<evidence type="ECO:0008006" key="5">
    <source>
        <dbReference type="Google" id="ProtNLM"/>
    </source>
</evidence>
<dbReference type="PANTHER" id="PTHR46830">
    <property type="entry name" value="TRANSFERASE, PUTATIVE-RELATED"/>
    <property type="match status" value="1"/>
</dbReference>
<dbReference type="EMBL" id="KB302742">
    <property type="protein sequence ID" value="ELU03939.1"/>
    <property type="molecule type" value="Genomic_DNA"/>
</dbReference>
<keyword evidence="1" id="KW-1133">Transmembrane helix</keyword>
<keyword evidence="1" id="KW-0472">Membrane</keyword>
<sequence>MKSGLQSAKCRLIFAIMLFLLSLFIWFIVFYSSDNLLSASIGFVQEVHEMRAADTPVGHSEYKVPNIVHYTWYAEPTVPMTFKQYIGVLSAHKILQPDKIIIHMNISRPAGKYFEQIVSLDSVEAVNDGRPDTLLGVKLIKNDTQFFSDYSDTGRIKYLLEQGGIYLDYDVFVIQPFDKYREKYEFTLGQEQDRNTSYDLLNAGIIIASKDATFLKMWANAYIDDYRPDQWIYNSGQKPTMLWKRFPSLIHVEPTKFNRPNWRENEIVKIWGNETFDWKANFAVHTWYRYRSSRVPWYKDNYGELSPDENDVRTMNNSYAAMARYILDL</sequence>
<dbReference type="OrthoDB" id="409543at2759"/>
<dbReference type="Proteomes" id="UP000014760">
    <property type="component" value="Unassembled WGS sequence"/>
</dbReference>
<feature type="transmembrane region" description="Helical" evidence="1">
    <location>
        <begin position="12"/>
        <end position="31"/>
    </location>
</feature>
<organism evidence="2">
    <name type="scientific">Capitella teleta</name>
    <name type="common">Polychaete worm</name>
    <dbReference type="NCBI Taxonomy" id="283909"/>
    <lineage>
        <taxon>Eukaryota</taxon>
        <taxon>Metazoa</taxon>
        <taxon>Spiralia</taxon>
        <taxon>Lophotrochozoa</taxon>
        <taxon>Annelida</taxon>
        <taxon>Polychaeta</taxon>
        <taxon>Sedentaria</taxon>
        <taxon>Scolecida</taxon>
        <taxon>Capitellidae</taxon>
        <taxon>Capitella</taxon>
    </lineage>
</organism>
<reference evidence="2 4" key="2">
    <citation type="journal article" date="2013" name="Nature">
        <title>Insights into bilaterian evolution from three spiralian genomes.</title>
        <authorList>
            <person name="Simakov O."/>
            <person name="Marletaz F."/>
            <person name="Cho S.J."/>
            <person name="Edsinger-Gonzales E."/>
            <person name="Havlak P."/>
            <person name="Hellsten U."/>
            <person name="Kuo D.H."/>
            <person name="Larsson T."/>
            <person name="Lv J."/>
            <person name="Arendt D."/>
            <person name="Savage R."/>
            <person name="Osoegawa K."/>
            <person name="de Jong P."/>
            <person name="Grimwood J."/>
            <person name="Chapman J.A."/>
            <person name="Shapiro H."/>
            <person name="Aerts A."/>
            <person name="Otillar R.P."/>
            <person name="Terry A.Y."/>
            <person name="Boore J.L."/>
            <person name="Grigoriev I.V."/>
            <person name="Lindberg D.R."/>
            <person name="Seaver E.C."/>
            <person name="Weisblat D.A."/>
            <person name="Putnam N.H."/>
            <person name="Rokhsar D.S."/>
        </authorList>
    </citation>
    <scope>NUCLEOTIDE SEQUENCE</scope>
    <source>
        <strain evidence="2 4">I ESC-2004</strain>
    </source>
</reference>
<gene>
    <name evidence="2" type="ORF">CAPTEDRAFT_197194</name>
</gene>
<evidence type="ECO:0000313" key="2">
    <source>
        <dbReference type="EMBL" id="ELU03939.1"/>
    </source>
</evidence>
<dbReference type="PANTHER" id="PTHR46830:SF2">
    <property type="entry name" value="ALPHA-1,4-N-ACETYLGLUCOSAMINYLTRANSFERASE"/>
    <property type="match status" value="1"/>
</dbReference>
<reference evidence="4" key="1">
    <citation type="submission" date="2012-12" db="EMBL/GenBank/DDBJ databases">
        <authorList>
            <person name="Hellsten U."/>
            <person name="Grimwood J."/>
            <person name="Chapman J.A."/>
            <person name="Shapiro H."/>
            <person name="Aerts A."/>
            <person name="Otillar R.P."/>
            <person name="Terry A.Y."/>
            <person name="Boore J.L."/>
            <person name="Simakov O."/>
            <person name="Marletaz F."/>
            <person name="Cho S.-J."/>
            <person name="Edsinger-Gonzales E."/>
            <person name="Havlak P."/>
            <person name="Kuo D.-H."/>
            <person name="Larsson T."/>
            <person name="Lv J."/>
            <person name="Arendt D."/>
            <person name="Savage R."/>
            <person name="Osoegawa K."/>
            <person name="de Jong P."/>
            <person name="Lindberg D.R."/>
            <person name="Seaver E.C."/>
            <person name="Weisblat D.A."/>
            <person name="Putnam N.H."/>
            <person name="Grigoriev I.V."/>
            <person name="Rokhsar D.S."/>
        </authorList>
    </citation>
    <scope>NUCLEOTIDE SEQUENCE</scope>
    <source>
        <strain evidence="4">I ESC-2004</strain>
    </source>
</reference>
<dbReference type="InterPro" id="IPR007577">
    <property type="entry name" value="GlycoTrfase_DXD_sugar-bd_CS"/>
</dbReference>
<dbReference type="Gene3D" id="3.90.550.20">
    <property type="match status" value="1"/>
</dbReference>
<dbReference type="AlphaFoldDB" id="R7UDA7"/>
<dbReference type="EnsemblMetazoa" id="CapteT197194">
    <property type="protein sequence ID" value="CapteP197194"/>
    <property type="gene ID" value="CapteG197194"/>
</dbReference>
<evidence type="ECO:0000313" key="3">
    <source>
        <dbReference type="EnsemblMetazoa" id="CapteP197194"/>
    </source>
</evidence>
<dbReference type="HOGENOM" id="CLU_050117_0_0_1"/>
<reference evidence="3" key="3">
    <citation type="submission" date="2015-06" db="UniProtKB">
        <authorList>
            <consortium name="EnsemblMetazoa"/>
        </authorList>
    </citation>
    <scope>IDENTIFICATION</scope>
</reference>
<dbReference type="InterPro" id="IPR029044">
    <property type="entry name" value="Nucleotide-diphossugar_trans"/>
</dbReference>
<evidence type="ECO:0000313" key="4">
    <source>
        <dbReference type="Proteomes" id="UP000014760"/>
    </source>
</evidence>
<dbReference type="EMBL" id="AMQN01008299">
    <property type="status" value="NOT_ANNOTATED_CDS"/>
    <property type="molecule type" value="Genomic_DNA"/>
</dbReference>
<evidence type="ECO:0000256" key="1">
    <source>
        <dbReference type="SAM" id="Phobius"/>
    </source>
</evidence>
<protein>
    <recommendedName>
        <fullName evidence="5">Alpha-1,4-N-acetylglucosaminyltransferase</fullName>
    </recommendedName>
</protein>
<name>R7UDA7_CAPTE</name>
<dbReference type="SUPFAM" id="SSF53448">
    <property type="entry name" value="Nucleotide-diphospho-sugar transferases"/>
    <property type="match status" value="1"/>
</dbReference>
<dbReference type="Pfam" id="PF04488">
    <property type="entry name" value="Gly_transf_sug"/>
    <property type="match status" value="1"/>
</dbReference>